<evidence type="ECO:0000313" key="3">
    <source>
        <dbReference type="EMBL" id="MCH6471590.1"/>
    </source>
</evidence>
<dbReference type="Gene3D" id="3.90.850.10">
    <property type="entry name" value="Fumarylacetoacetase-like, C-terminal domain"/>
    <property type="match status" value="1"/>
</dbReference>
<evidence type="ECO:0000259" key="2">
    <source>
        <dbReference type="Pfam" id="PF01557"/>
    </source>
</evidence>
<dbReference type="Pfam" id="PF01557">
    <property type="entry name" value="FAA_hydrolase"/>
    <property type="match status" value="1"/>
</dbReference>
<sequence length="271" mass="27754">MNQLPNTAVPALERLADTLHDAQASGLPVVAPGFELSLDDAYGVQARLLDLRESQGERRTGRKLGFTSEAKMAQMGVSELIVGFLTDAMALEDGGSLDLGPLIHPRVEPEVAFRLGADVPAGSGAQALEAAIDAVAPALEVIDSRYRAFKFNLAQVVADNTSASRYVIGPWSPIEGDLSGLPVALAFDGEAVAEGTTTDILGGPLNTLPRLASIAAEREYDLPAGSIILAGAATAAVPLTPGTAVRATVSGLGSVGFQVNPAPAPEGGLHG</sequence>
<evidence type="ECO:0000256" key="1">
    <source>
        <dbReference type="ARBA" id="ARBA00023239"/>
    </source>
</evidence>
<dbReference type="RefSeq" id="WP_241055480.1">
    <property type="nucleotide sequence ID" value="NZ_JAKZBV010000001.1"/>
</dbReference>
<protein>
    <submittedName>
        <fullName evidence="3">Fumarylacetoacetate hydrolase family protein</fullName>
    </submittedName>
</protein>
<keyword evidence="3" id="KW-0378">Hydrolase</keyword>
<gene>
    <name evidence="3" type="ORF">L0M17_16665</name>
</gene>
<keyword evidence="4" id="KW-1185">Reference proteome</keyword>
<organism evidence="3 4">
    <name type="scientific">Sinomonas terrae</name>
    <dbReference type="NCBI Taxonomy" id="2908838"/>
    <lineage>
        <taxon>Bacteria</taxon>
        <taxon>Bacillati</taxon>
        <taxon>Actinomycetota</taxon>
        <taxon>Actinomycetes</taxon>
        <taxon>Micrococcales</taxon>
        <taxon>Micrococcaceae</taxon>
        <taxon>Sinomonas</taxon>
    </lineage>
</organism>
<dbReference type="InterPro" id="IPR036663">
    <property type="entry name" value="Fumarylacetoacetase_C_sf"/>
</dbReference>
<dbReference type="InterPro" id="IPR050772">
    <property type="entry name" value="Hydratase-Decarb/MhpD_sf"/>
</dbReference>
<dbReference type="Proteomes" id="UP001202922">
    <property type="component" value="Unassembled WGS sequence"/>
</dbReference>
<dbReference type="PANTHER" id="PTHR30143:SF0">
    <property type="entry name" value="2-KETO-4-PENTENOATE HYDRATASE"/>
    <property type="match status" value="1"/>
</dbReference>
<proteinExistence type="predicted"/>
<feature type="domain" description="Fumarylacetoacetase-like C-terminal" evidence="2">
    <location>
        <begin position="105"/>
        <end position="259"/>
    </location>
</feature>
<dbReference type="SUPFAM" id="SSF56529">
    <property type="entry name" value="FAH"/>
    <property type="match status" value="1"/>
</dbReference>
<evidence type="ECO:0000313" key="4">
    <source>
        <dbReference type="Proteomes" id="UP001202922"/>
    </source>
</evidence>
<accession>A0ABS9U4K4</accession>
<dbReference type="PANTHER" id="PTHR30143">
    <property type="entry name" value="ACID HYDRATASE"/>
    <property type="match status" value="1"/>
</dbReference>
<keyword evidence="1" id="KW-0456">Lyase</keyword>
<reference evidence="3 4" key="1">
    <citation type="submission" date="2022-03" db="EMBL/GenBank/DDBJ databases">
        <title>Sinomonas sp. isolated from a soil.</title>
        <authorList>
            <person name="Han J."/>
            <person name="Kim D.-U."/>
        </authorList>
    </citation>
    <scope>NUCLEOTIDE SEQUENCE [LARGE SCALE GENOMIC DNA]</scope>
    <source>
        <strain evidence="3 4">5-5</strain>
    </source>
</reference>
<comment type="caution">
    <text evidence="3">The sequence shown here is derived from an EMBL/GenBank/DDBJ whole genome shotgun (WGS) entry which is preliminary data.</text>
</comment>
<dbReference type="EMBL" id="JAKZBV010000001">
    <property type="protein sequence ID" value="MCH6471590.1"/>
    <property type="molecule type" value="Genomic_DNA"/>
</dbReference>
<dbReference type="InterPro" id="IPR011234">
    <property type="entry name" value="Fumarylacetoacetase-like_C"/>
</dbReference>
<dbReference type="GO" id="GO:0016787">
    <property type="term" value="F:hydrolase activity"/>
    <property type="evidence" value="ECO:0007669"/>
    <property type="project" value="UniProtKB-KW"/>
</dbReference>
<name>A0ABS9U4K4_9MICC</name>